<evidence type="ECO:0000313" key="19">
    <source>
        <dbReference type="Proteomes" id="UP000054937"/>
    </source>
</evidence>
<comment type="caution">
    <text evidence="18">The sequence shown here is derived from an EMBL/GenBank/DDBJ whole genome shotgun (WGS) entry which is preliminary data.</text>
</comment>
<organism evidence="18 19">
    <name type="scientific">Pseudocohnilembus persalinus</name>
    <name type="common">Ciliate</name>
    <dbReference type="NCBI Taxonomy" id="266149"/>
    <lineage>
        <taxon>Eukaryota</taxon>
        <taxon>Sar</taxon>
        <taxon>Alveolata</taxon>
        <taxon>Ciliophora</taxon>
        <taxon>Intramacronucleata</taxon>
        <taxon>Oligohymenophorea</taxon>
        <taxon>Scuticociliatia</taxon>
        <taxon>Philasterida</taxon>
        <taxon>Pseudocohnilembidae</taxon>
        <taxon>Pseudocohnilembus</taxon>
    </lineage>
</organism>
<protein>
    <recommendedName>
        <fullName evidence="14">Phospholipid-transporting ATPase</fullName>
        <ecNumber evidence="14">7.6.2.1</ecNumber>
    </recommendedName>
</protein>
<dbReference type="InterPro" id="IPR001757">
    <property type="entry name" value="P_typ_ATPase"/>
</dbReference>
<keyword evidence="6 12" id="KW-0067">ATP-binding</keyword>
<feature type="binding site" evidence="12">
    <location>
        <position position="77"/>
    </location>
    <ligand>
        <name>ATP</name>
        <dbReference type="ChEBI" id="CHEBI:30616"/>
    </ligand>
</feature>
<evidence type="ECO:0000256" key="3">
    <source>
        <dbReference type="ARBA" id="ARBA00022692"/>
    </source>
</evidence>
<evidence type="ECO:0000313" key="18">
    <source>
        <dbReference type="EMBL" id="KRX04582.1"/>
    </source>
</evidence>
<dbReference type="SUPFAM" id="SSF81660">
    <property type="entry name" value="Metal cation-transporting ATPase, ATP-binding domain N"/>
    <property type="match status" value="1"/>
</dbReference>
<dbReference type="NCBIfam" id="TIGR01494">
    <property type="entry name" value="ATPase_P-type"/>
    <property type="match status" value="1"/>
</dbReference>
<dbReference type="GO" id="GO:0005886">
    <property type="term" value="C:plasma membrane"/>
    <property type="evidence" value="ECO:0007669"/>
    <property type="project" value="TreeGrafter"/>
</dbReference>
<keyword evidence="3 14" id="KW-0812">Transmembrane</keyword>
<dbReference type="InterPro" id="IPR023214">
    <property type="entry name" value="HAD_sf"/>
</dbReference>
<feature type="binding site" evidence="12">
    <location>
        <position position="377"/>
    </location>
    <ligand>
        <name>ATP</name>
        <dbReference type="ChEBI" id="CHEBI:30616"/>
    </ligand>
</feature>
<keyword evidence="19" id="KW-1185">Reference proteome</keyword>
<keyword evidence="5 12" id="KW-0547">Nucleotide-binding</keyword>
<dbReference type="Pfam" id="PF16212">
    <property type="entry name" value="PhoLip_ATPase_C"/>
    <property type="match status" value="1"/>
</dbReference>
<dbReference type="GO" id="GO:0045332">
    <property type="term" value="P:phospholipid translocation"/>
    <property type="evidence" value="ECO:0007669"/>
    <property type="project" value="TreeGrafter"/>
</dbReference>
<keyword evidence="9 14" id="KW-1133">Transmembrane helix</keyword>
<proteinExistence type="inferred from homology"/>
<reference evidence="18 19" key="1">
    <citation type="journal article" date="2015" name="Sci. Rep.">
        <title>Genome of the facultative scuticociliatosis pathogen Pseudocohnilembus persalinus provides insight into its virulence through horizontal gene transfer.</title>
        <authorList>
            <person name="Xiong J."/>
            <person name="Wang G."/>
            <person name="Cheng J."/>
            <person name="Tian M."/>
            <person name="Pan X."/>
            <person name="Warren A."/>
            <person name="Jiang C."/>
            <person name="Yuan D."/>
            <person name="Miao W."/>
        </authorList>
    </citation>
    <scope>NUCLEOTIDE SEQUENCE [LARGE SCALE GENOMIC DNA]</scope>
    <source>
        <strain evidence="18">36N120E</strain>
    </source>
</reference>
<feature type="binding site" evidence="13">
    <location>
        <position position="402"/>
    </location>
    <ligand>
        <name>Mg(2+)</name>
        <dbReference type="ChEBI" id="CHEBI:18420"/>
    </ligand>
</feature>
<dbReference type="GO" id="GO:0005524">
    <property type="term" value="F:ATP binding"/>
    <property type="evidence" value="ECO:0007669"/>
    <property type="project" value="UniProtKB-UniRule"/>
</dbReference>
<evidence type="ECO:0000256" key="10">
    <source>
        <dbReference type="ARBA" id="ARBA00023136"/>
    </source>
</evidence>
<feature type="binding site" evidence="12">
    <location>
        <position position="143"/>
    </location>
    <ligand>
        <name>ATP</name>
        <dbReference type="ChEBI" id="CHEBI:30616"/>
    </ligand>
</feature>
<dbReference type="OrthoDB" id="377733at2759"/>
<dbReference type="FunFam" id="3.40.50.1000:FF:000014">
    <property type="entry name" value="Phospholipid-transporting ATPase"/>
    <property type="match status" value="1"/>
</dbReference>
<feature type="transmembrane region" description="Helical" evidence="14">
    <location>
        <begin position="466"/>
        <end position="485"/>
    </location>
</feature>
<dbReference type="SUPFAM" id="SSF81665">
    <property type="entry name" value="Calcium ATPase, transmembrane domain M"/>
    <property type="match status" value="1"/>
</dbReference>
<dbReference type="EMBL" id="LDAU01000114">
    <property type="protein sequence ID" value="KRX04582.1"/>
    <property type="molecule type" value="Genomic_DNA"/>
</dbReference>
<evidence type="ECO:0000256" key="1">
    <source>
        <dbReference type="ARBA" id="ARBA00004141"/>
    </source>
</evidence>
<comment type="similarity">
    <text evidence="2 14">Belongs to the cation transport ATPase (P-type) (TC 3.A.3) family. Type IV subfamily.</text>
</comment>
<feature type="transmembrane region" description="Helical" evidence="14">
    <location>
        <begin position="612"/>
        <end position="632"/>
    </location>
</feature>
<feature type="transmembrane region" description="Helical" evidence="14">
    <location>
        <begin position="492"/>
        <end position="508"/>
    </location>
</feature>
<dbReference type="NCBIfam" id="TIGR01652">
    <property type="entry name" value="ATPase-Plipid"/>
    <property type="match status" value="1"/>
</dbReference>
<dbReference type="InParanoid" id="A0A0V0QQR2"/>
<dbReference type="GO" id="GO:0000287">
    <property type="term" value="F:magnesium ion binding"/>
    <property type="evidence" value="ECO:0007669"/>
    <property type="project" value="UniProtKB-UniRule"/>
</dbReference>
<dbReference type="PANTHER" id="PTHR24092:SF150">
    <property type="entry name" value="PHOSPHOLIPID-TRANSPORTING ATPASE"/>
    <property type="match status" value="1"/>
</dbReference>
<gene>
    <name evidence="18" type="ORF">PPERSA_04397</name>
</gene>
<accession>A0A0V0QQR2</accession>
<comment type="cofactor">
    <cofactor evidence="13">
        <name>Mg(2+)</name>
        <dbReference type="ChEBI" id="CHEBI:18420"/>
    </cofactor>
</comment>
<dbReference type="Pfam" id="PF13246">
    <property type="entry name" value="Cation_ATPase"/>
    <property type="match status" value="1"/>
</dbReference>
<dbReference type="AlphaFoldDB" id="A0A0V0QQR2"/>
<feature type="binding site" evidence="12">
    <location>
        <position position="261"/>
    </location>
    <ligand>
        <name>ATP</name>
        <dbReference type="ChEBI" id="CHEBI:30616"/>
    </ligand>
</feature>
<evidence type="ECO:0000256" key="9">
    <source>
        <dbReference type="ARBA" id="ARBA00022989"/>
    </source>
</evidence>
<evidence type="ECO:0000256" key="7">
    <source>
        <dbReference type="ARBA" id="ARBA00022842"/>
    </source>
</evidence>
<dbReference type="InterPro" id="IPR006539">
    <property type="entry name" value="P-type_ATPase_IV"/>
</dbReference>
<feature type="binding site" evidence="12">
    <location>
        <position position="119"/>
    </location>
    <ligand>
        <name>ATP</name>
        <dbReference type="ChEBI" id="CHEBI:30616"/>
    </ligand>
</feature>
<evidence type="ECO:0000256" key="4">
    <source>
        <dbReference type="ARBA" id="ARBA00022723"/>
    </source>
</evidence>
<keyword evidence="4 13" id="KW-0479">Metal-binding</keyword>
<feature type="domain" description="P-type ATPase C-terminal" evidence="17">
    <location>
        <begin position="425"/>
        <end position="680"/>
    </location>
</feature>
<evidence type="ECO:0000256" key="14">
    <source>
        <dbReference type="RuleBase" id="RU362033"/>
    </source>
</evidence>
<feature type="transmembrane region" description="Helical" evidence="14">
    <location>
        <begin position="583"/>
        <end position="600"/>
    </location>
</feature>
<evidence type="ECO:0000256" key="15">
    <source>
        <dbReference type="SAM" id="Coils"/>
    </source>
</evidence>
<dbReference type="Gene3D" id="3.40.1110.10">
    <property type="entry name" value="Calcium-transporting ATPase, cytoplasmic domain N"/>
    <property type="match status" value="1"/>
</dbReference>
<evidence type="ECO:0000256" key="12">
    <source>
        <dbReference type="PIRSR" id="PIRSR606539-2"/>
    </source>
</evidence>
<sequence length="954" mass="110709">MAGKHTYGNKDLNEHAKKNVNSVVDFEDKKFTRHFSNKKFSNYFYIIESLKCINLCHSVHTDIEEKGIKYSASSPDEFALVNFAAEQGFQFEGKNENDIMQIRHGKHILKYKLLQLLEFSFERKRMSVIVQDLQTNQIIVYTKGADSKIHELIDKNWPHYQSHIDKSVEVLGKFSEKGLRTLCLSRRCLEIEEYEKWEKKYNEAKKSLDQDRKILIEELEEEIESKSILLGATAIEDKLQDDIDVTIDYFTQAGIKTWMITGDKTETAVKIGINCQLINPNSKIMILNNESDLEAHYEEAINYYKLESKKQKKKKLTDEEKLQQEAEKYQEKKPELVIVLNGVVFECLKKQKKLNEFGKVLINCQTVIACRVTPKEKQEFVSLIKRIQPSAVTLAIGDGANDVSMITEAHVGVGIQGIEGREASKAGDFAIGQFKYLKRLLFYVGQESYRKNSQLIFYNFYKNQSWILVGFVFGFFSGFSGQYIYDQLILQFYNVFFCSLPIILFAFFDETYPTSKFLQFPQNESNQLEFLPLKFKQNYEQQLYCQKNFWVNFFTATLHAILVTVITLLFLGGASPLQDQRQYDIYQIGMVIFTITVIFNNNRVFLYSHTHYFITIFCNVGSNFVYLGFLYYKSVQEESDSFGIFKIMYTSYNVYFAIIMSLVVTNLFDWGIDRYTLFFKQNPRYIQKEPVQEVHNKFLSLSPSKVGSSYVSSVVKSSQKFQKSGFFPANKQGLNTTLQSFSTQKFSIQNTSANSNRNINLLHNQNLAIKKAHSNNQQRQGRNYLNSGNEVQSDMTQKQQQNPQKSEFSILKSSAVQETKQENHINENDEQQYLEEIKDDNNTQKYPEIYIGNEIVLKRQRQINGKNINLNPDENNKSDYLYNNSNNYLQNNSEGSNPEKSVISNHSSDSRLGHTQMALNIENDSNIHLKNSEDKYDIVIKTNNSKKSKFKNQQ</sequence>
<dbReference type="SUPFAM" id="SSF56784">
    <property type="entry name" value="HAD-like"/>
    <property type="match status" value="1"/>
</dbReference>
<keyword evidence="7 13" id="KW-0460">Magnesium</keyword>
<dbReference type="EC" id="7.6.2.1" evidence="14"/>
<dbReference type="GO" id="GO:0140326">
    <property type="term" value="F:ATPase-coupled intramembrane lipid transporter activity"/>
    <property type="evidence" value="ECO:0007669"/>
    <property type="project" value="UniProtKB-EC"/>
</dbReference>
<dbReference type="InterPro" id="IPR023298">
    <property type="entry name" value="ATPase_P-typ_TM_dom_sf"/>
</dbReference>
<keyword evidence="8 14" id="KW-1278">Translocase</keyword>
<dbReference type="GO" id="GO:0016887">
    <property type="term" value="F:ATP hydrolysis activity"/>
    <property type="evidence" value="ECO:0007669"/>
    <property type="project" value="InterPro"/>
</dbReference>
<dbReference type="InterPro" id="IPR023299">
    <property type="entry name" value="ATPase_P-typ_cyto_dom_N"/>
</dbReference>
<feature type="binding site" evidence="12">
    <location>
        <position position="401"/>
    </location>
    <ligand>
        <name>ATP</name>
        <dbReference type="ChEBI" id="CHEBI:30616"/>
    </ligand>
</feature>
<evidence type="ECO:0000259" key="17">
    <source>
        <dbReference type="Pfam" id="PF16212"/>
    </source>
</evidence>
<feature type="binding site" evidence="12">
    <location>
        <position position="180"/>
    </location>
    <ligand>
        <name>ATP</name>
        <dbReference type="ChEBI" id="CHEBI:30616"/>
    </ligand>
</feature>
<feature type="compositionally biased region" description="Polar residues" evidence="16">
    <location>
        <begin position="774"/>
        <end position="807"/>
    </location>
</feature>
<dbReference type="Gene3D" id="3.40.50.1000">
    <property type="entry name" value="HAD superfamily/HAD-like"/>
    <property type="match status" value="1"/>
</dbReference>
<comment type="catalytic activity">
    <reaction evidence="11 14">
        <text>ATP + H2O + phospholipidSide 1 = ADP + phosphate + phospholipidSide 2.</text>
        <dbReference type="EC" id="7.6.2.1"/>
    </reaction>
</comment>
<evidence type="ECO:0000256" key="13">
    <source>
        <dbReference type="PIRSR" id="PIRSR606539-3"/>
    </source>
</evidence>
<evidence type="ECO:0000256" key="5">
    <source>
        <dbReference type="ARBA" id="ARBA00022741"/>
    </source>
</evidence>
<evidence type="ECO:0000256" key="8">
    <source>
        <dbReference type="ARBA" id="ARBA00022967"/>
    </source>
</evidence>
<dbReference type="InterPro" id="IPR032630">
    <property type="entry name" value="P_typ_ATPase_c"/>
</dbReference>
<keyword evidence="10 14" id="KW-0472">Membrane</keyword>
<dbReference type="PANTHER" id="PTHR24092">
    <property type="entry name" value="PROBABLE PHOSPHOLIPID-TRANSPORTING ATPASE"/>
    <property type="match status" value="1"/>
</dbReference>
<comment type="subcellular location">
    <subcellularLocation>
        <location evidence="1 14">Membrane</location>
        <topology evidence="1 14">Multi-pass membrane protein</topology>
    </subcellularLocation>
</comment>
<feature type="region of interest" description="Disordered" evidence="16">
    <location>
        <begin position="773"/>
        <end position="807"/>
    </location>
</feature>
<evidence type="ECO:0000256" key="11">
    <source>
        <dbReference type="ARBA" id="ARBA00034036"/>
    </source>
</evidence>
<feature type="coiled-coil region" evidence="15">
    <location>
        <begin position="194"/>
        <end position="225"/>
    </location>
</feature>
<evidence type="ECO:0000256" key="2">
    <source>
        <dbReference type="ARBA" id="ARBA00008109"/>
    </source>
</evidence>
<dbReference type="InterPro" id="IPR036412">
    <property type="entry name" value="HAD-like_sf"/>
</dbReference>
<feature type="binding site" evidence="12">
    <location>
        <position position="402"/>
    </location>
    <ligand>
        <name>ATP</name>
        <dbReference type="ChEBI" id="CHEBI:30616"/>
    </ligand>
</feature>
<feature type="transmembrane region" description="Helical" evidence="14">
    <location>
        <begin position="652"/>
        <end position="672"/>
    </location>
</feature>
<feature type="binding site" evidence="12">
    <location>
        <position position="263"/>
    </location>
    <ligand>
        <name>ATP</name>
        <dbReference type="ChEBI" id="CHEBI:30616"/>
    </ligand>
</feature>
<dbReference type="Proteomes" id="UP000054937">
    <property type="component" value="Unassembled WGS sequence"/>
</dbReference>
<name>A0A0V0QQR2_PSEPJ</name>
<evidence type="ECO:0000256" key="6">
    <source>
        <dbReference type="ARBA" id="ARBA00022840"/>
    </source>
</evidence>
<keyword evidence="15" id="KW-0175">Coiled coil</keyword>
<feature type="binding site" evidence="12">
    <location>
        <position position="262"/>
    </location>
    <ligand>
        <name>ATP</name>
        <dbReference type="ChEBI" id="CHEBI:30616"/>
    </ligand>
</feature>
<feature type="transmembrane region" description="Helical" evidence="14">
    <location>
        <begin position="549"/>
        <end position="571"/>
    </location>
</feature>
<feature type="binding site" evidence="13">
    <location>
        <position position="398"/>
    </location>
    <ligand>
        <name>Mg(2+)</name>
        <dbReference type="ChEBI" id="CHEBI:18420"/>
    </ligand>
</feature>
<feature type="binding site" evidence="12">
    <location>
        <position position="371"/>
    </location>
    <ligand>
        <name>ATP</name>
        <dbReference type="ChEBI" id="CHEBI:30616"/>
    </ligand>
</feature>
<evidence type="ECO:0000256" key="16">
    <source>
        <dbReference type="SAM" id="MobiDB-lite"/>
    </source>
</evidence>